<evidence type="ECO:0000256" key="2">
    <source>
        <dbReference type="ARBA" id="ARBA00007015"/>
    </source>
</evidence>
<name>A0A485K7Z3_9STRA</name>
<comment type="similarity">
    <text evidence="2">Belongs to the major facilitator superfamily. Folate-biopterin transporter (TC 2.A.71) family.</text>
</comment>
<dbReference type="Pfam" id="PF03092">
    <property type="entry name" value="BT1"/>
    <property type="match status" value="1"/>
</dbReference>
<dbReference type="EMBL" id="CAADRA010000345">
    <property type="protein sequence ID" value="VFT79833.1"/>
    <property type="molecule type" value="Genomic_DNA"/>
</dbReference>
<keyword evidence="5 7" id="KW-1133">Transmembrane helix</keyword>
<reference evidence="8" key="2">
    <citation type="submission" date="2019-06" db="EMBL/GenBank/DDBJ databases">
        <title>Genomics analysis of Aphanomyces spp. identifies a new class of oomycete effector associated with host adaptation.</title>
        <authorList>
            <person name="Gaulin E."/>
        </authorList>
    </citation>
    <scope>NUCLEOTIDE SEQUENCE</scope>
    <source>
        <strain evidence="8">CBS 578.67</strain>
    </source>
</reference>
<feature type="transmembrane region" description="Helical" evidence="7">
    <location>
        <begin position="247"/>
        <end position="268"/>
    </location>
</feature>
<feature type="transmembrane region" description="Helical" evidence="7">
    <location>
        <begin position="211"/>
        <end position="235"/>
    </location>
</feature>
<dbReference type="GO" id="GO:0016020">
    <property type="term" value="C:membrane"/>
    <property type="evidence" value="ECO:0007669"/>
    <property type="project" value="UniProtKB-SubCell"/>
</dbReference>
<evidence type="ECO:0000256" key="1">
    <source>
        <dbReference type="ARBA" id="ARBA00004141"/>
    </source>
</evidence>
<feature type="transmembrane region" description="Helical" evidence="7">
    <location>
        <begin position="112"/>
        <end position="134"/>
    </location>
</feature>
<dbReference type="PANTHER" id="PTHR31585:SF5">
    <property type="entry name" value="RNA-BINDING S4 DOMAIN-CONTAINING PROTEIN"/>
    <property type="match status" value="1"/>
</dbReference>
<evidence type="ECO:0000256" key="4">
    <source>
        <dbReference type="ARBA" id="ARBA00022692"/>
    </source>
</evidence>
<dbReference type="AlphaFoldDB" id="A0A485K7Z3"/>
<dbReference type="InterPro" id="IPR036259">
    <property type="entry name" value="MFS_trans_sf"/>
</dbReference>
<keyword evidence="3" id="KW-0813">Transport</keyword>
<dbReference type="Proteomes" id="UP000332933">
    <property type="component" value="Unassembled WGS sequence"/>
</dbReference>
<feature type="transmembrane region" description="Helical" evidence="7">
    <location>
        <begin position="431"/>
        <end position="449"/>
    </location>
</feature>
<feature type="transmembrane region" description="Helical" evidence="7">
    <location>
        <begin position="333"/>
        <end position="353"/>
    </location>
</feature>
<evidence type="ECO:0000256" key="6">
    <source>
        <dbReference type="ARBA" id="ARBA00023136"/>
    </source>
</evidence>
<evidence type="ECO:0000256" key="7">
    <source>
        <dbReference type="SAM" id="Phobius"/>
    </source>
</evidence>
<evidence type="ECO:0000256" key="3">
    <source>
        <dbReference type="ARBA" id="ARBA00022448"/>
    </source>
</evidence>
<dbReference type="PANTHER" id="PTHR31585">
    <property type="entry name" value="FOLATE-BIOPTERIN TRANSPORTER 1, CHLOROPLASTIC"/>
    <property type="match status" value="1"/>
</dbReference>
<feature type="transmembrane region" description="Helical" evidence="7">
    <location>
        <begin position="141"/>
        <end position="159"/>
    </location>
</feature>
<protein>
    <submittedName>
        <fullName evidence="9">Aste57867_2637 protein</fullName>
    </submittedName>
</protein>
<evidence type="ECO:0000313" key="8">
    <source>
        <dbReference type="EMBL" id="KAF0716842.1"/>
    </source>
</evidence>
<evidence type="ECO:0000313" key="9">
    <source>
        <dbReference type="EMBL" id="VFT79833.1"/>
    </source>
</evidence>
<proteinExistence type="inferred from homology"/>
<dbReference type="SUPFAM" id="SSF103473">
    <property type="entry name" value="MFS general substrate transporter"/>
    <property type="match status" value="1"/>
</dbReference>
<dbReference type="OrthoDB" id="65057at2759"/>
<comment type="subcellular location">
    <subcellularLocation>
        <location evidence="1">Membrane</location>
        <topology evidence="1">Multi-pass membrane protein</topology>
    </subcellularLocation>
</comment>
<feature type="transmembrane region" description="Helical" evidence="7">
    <location>
        <begin position="500"/>
        <end position="525"/>
    </location>
</feature>
<feature type="transmembrane region" description="Helical" evidence="7">
    <location>
        <begin position="80"/>
        <end position="106"/>
    </location>
</feature>
<feature type="transmembrane region" description="Helical" evidence="7">
    <location>
        <begin position="469"/>
        <end position="488"/>
    </location>
</feature>
<sequence length="535" mass="57977">MRLSAGASSVVVILDEHHGDRHSITHGNSFHPFDLFIQTCRSLDLYDNAWRPDKPRTDPIDAYVGALRDGGPVDLFRRDYIGLVISAAAYGFVGTLLPATAAAALANYSSSPLLYMGWGLKLLVAASSDSIACLRYRRKSYMILGWSLVSVTCLALAFFPSASSPDTTTTHIKATLVGLALAGMMVAKVVGDGVLVELSQREPIDTRGHTALALTAVRWLAAATASLVVALAWHMDELGVTWTLDVAIAWHVLALVALVPIPALLFCLRETNVVPACEFRRRFHTFWRLLRNRAMWQLCAFQLVGSCFAAVSATATGYMPLAAVWLPQMARTGHSALALVVFQLLFAGMTLVFKTRGLAWNWRHATTIAATATVFVQSVYLCRATLLTSSSSDNDEWLWFVGSWLQAAPAAVLAILRILPVIEIAHEGYEATTFALVTGFGEFIHPLLASFAQSAVLAPAAATPSVHHVLVVCFGLNAVGFFAIKILPRRRRDCLTLRHYGGYSTFLATMTLALTAAGTVLSFAYGTLTNVTTRS</sequence>
<dbReference type="EMBL" id="VJMH01000345">
    <property type="protein sequence ID" value="KAF0716842.1"/>
    <property type="molecule type" value="Genomic_DNA"/>
</dbReference>
<keyword evidence="10" id="KW-1185">Reference proteome</keyword>
<feature type="transmembrane region" description="Helical" evidence="7">
    <location>
        <begin position="398"/>
        <end position="419"/>
    </location>
</feature>
<keyword evidence="4 7" id="KW-0812">Transmembrane</keyword>
<feature type="transmembrane region" description="Helical" evidence="7">
    <location>
        <begin position="365"/>
        <end position="386"/>
    </location>
</feature>
<feature type="transmembrane region" description="Helical" evidence="7">
    <location>
        <begin position="171"/>
        <end position="190"/>
    </location>
</feature>
<dbReference type="InterPro" id="IPR039309">
    <property type="entry name" value="BT1"/>
</dbReference>
<accession>A0A485K7Z3</accession>
<reference evidence="9 10" key="1">
    <citation type="submission" date="2019-03" db="EMBL/GenBank/DDBJ databases">
        <authorList>
            <person name="Gaulin E."/>
            <person name="Dumas B."/>
        </authorList>
    </citation>
    <scope>NUCLEOTIDE SEQUENCE [LARGE SCALE GENOMIC DNA]</scope>
    <source>
        <strain evidence="9">CBS 568.67</strain>
    </source>
</reference>
<keyword evidence="6 7" id="KW-0472">Membrane</keyword>
<gene>
    <name evidence="9" type="primary">Aste57867_2637</name>
    <name evidence="8" type="ORF">As57867_002630</name>
    <name evidence="9" type="ORF">ASTE57867_2637</name>
</gene>
<organism evidence="9 10">
    <name type="scientific">Aphanomyces stellatus</name>
    <dbReference type="NCBI Taxonomy" id="120398"/>
    <lineage>
        <taxon>Eukaryota</taxon>
        <taxon>Sar</taxon>
        <taxon>Stramenopiles</taxon>
        <taxon>Oomycota</taxon>
        <taxon>Saprolegniomycetes</taxon>
        <taxon>Saprolegniales</taxon>
        <taxon>Verrucalvaceae</taxon>
        <taxon>Aphanomyces</taxon>
    </lineage>
</organism>
<evidence type="ECO:0000313" key="10">
    <source>
        <dbReference type="Proteomes" id="UP000332933"/>
    </source>
</evidence>
<evidence type="ECO:0000256" key="5">
    <source>
        <dbReference type="ARBA" id="ARBA00022989"/>
    </source>
</evidence>
<feature type="transmembrane region" description="Helical" evidence="7">
    <location>
        <begin position="298"/>
        <end position="321"/>
    </location>
</feature>